<dbReference type="EMBL" id="JARJBB010000038">
    <property type="protein sequence ID" value="MDF3303063.1"/>
    <property type="molecule type" value="Genomic_DNA"/>
</dbReference>
<accession>A0ABT6AF12</accession>
<gene>
    <name evidence="2" type="ORF">P3H78_31515</name>
</gene>
<reference evidence="2 3" key="1">
    <citation type="submission" date="2023-03" db="EMBL/GenBank/DDBJ databases">
        <title>Draft genome sequence of Streptomyces sp. K1PA1 isolated from peat swamp forest in Thailand.</title>
        <authorList>
            <person name="Klaysubun C."/>
            <person name="Duangmal K."/>
        </authorList>
    </citation>
    <scope>NUCLEOTIDE SEQUENCE [LARGE SCALE GENOMIC DNA]</scope>
    <source>
        <strain evidence="2 3">K1PA1</strain>
    </source>
</reference>
<keyword evidence="3" id="KW-1185">Reference proteome</keyword>
<dbReference type="RefSeq" id="WP_276112607.1">
    <property type="nucleotide sequence ID" value="NZ_JARJBB010000038.1"/>
</dbReference>
<organism evidence="2 3">
    <name type="scientific">Streptomyces tropicalis</name>
    <dbReference type="NCBI Taxonomy" id="3034234"/>
    <lineage>
        <taxon>Bacteria</taxon>
        <taxon>Bacillati</taxon>
        <taxon>Actinomycetota</taxon>
        <taxon>Actinomycetes</taxon>
        <taxon>Kitasatosporales</taxon>
        <taxon>Streptomycetaceae</taxon>
        <taxon>Streptomyces</taxon>
    </lineage>
</organism>
<evidence type="ECO:0000256" key="1">
    <source>
        <dbReference type="SAM" id="MobiDB-lite"/>
    </source>
</evidence>
<comment type="caution">
    <text evidence="2">The sequence shown here is derived from an EMBL/GenBank/DDBJ whole genome shotgun (WGS) entry which is preliminary data.</text>
</comment>
<sequence>MTTATAQPPRTRITNEKHAPDNRAMKKIWMLENLIFHARTGEEERAAAERMLDRAIATAQEKGQLTTKQDGGDGTWHGYRLPDIRYGARYEEVKRLSTTEIARRIRADIKLARKVEEKLGTATGAEVALTDSLTALATMPKQIKVSVRTDYFSGGSAIRVNVYNLPKKGWGYVQETDMWGQPRWVPGPELSAILAALEEIHGAYNFDGSDAMVDYFHVNYYGQVEVDWRERP</sequence>
<name>A0ABT6AF12_9ACTN</name>
<proteinExistence type="predicted"/>
<protein>
    <submittedName>
        <fullName evidence="2">Uncharacterized protein</fullName>
    </submittedName>
</protein>
<evidence type="ECO:0000313" key="2">
    <source>
        <dbReference type="EMBL" id="MDF3303063.1"/>
    </source>
</evidence>
<feature type="region of interest" description="Disordered" evidence="1">
    <location>
        <begin position="1"/>
        <end position="20"/>
    </location>
</feature>
<dbReference type="Proteomes" id="UP001221150">
    <property type="component" value="Unassembled WGS sequence"/>
</dbReference>
<evidence type="ECO:0000313" key="3">
    <source>
        <dbReference type="Proteomes" id="UP001221150"/>
    </source>
</evidence>